<comment type="caution">
    <text evidence="2">The sequence shown here is derived from an EMBL/GenBank/DDBJ whole genome shotgun (WGS) entry which is preliminary data.</text>
</comment>
<protein>
    <submittedName>
        <fullName evidence="2">Uncharacterized protein</fullName>
    </submittedName>
</protein>
<proteinExistence type="predicted"/>
<evidence type="ECO:0000256" key="1">
    <source>
        <dbReference type="SAM" id="MobiDB-lite"/>
    </source>
</evidence>
<feature type="region of interest" description="Disordered" evidence="1">
    <location>
        <begin position="1"/>
        <end position="37"/>
    </location>
</feature>
<gene>
    <name evidence="2" type="ORF">IF1G_04942</name>
</gene>
<organism evidence="2 3">
    <name type="scientific">Cordyceps javanica</name>
    <dbReference type="NCBI Taxonomy" id="43265"/>
    <lineage>
        <taxon>Eukaryota</taxon>
        <taxon>Fungi</taxon>
        <taxon>Dikarya</taxon>
        <taxon>Ascomycota</taxon>
        <taxon>Pezizomycotina</taxon>
        <taxon>Sordariomycetes</taxon>
        <taxon>Hypocreomycetidae</taxon>
        <taxon>Hypocreales</taxon>
        <taxon>Cordycipitaceae</taxon>
        <taxon>Cordyceps</taxon>
    </lineage>
</organism>
<keyword evidence="3" id="KW-1185">Reference proteome</keyword>
<reference evidence="2 3" key="1">
    <citation type="journal article" date="2019" name="Appl. Microbiol. Biotechnol.">
        <title>Genome sequence of Isaria javanica and comparative genome analysis insights into family S53 peptidase evolution in fungal entomopathogens.</title>
        <authorList>
            <person name="Lin R."/>
            <person name="Zhang X."/>
            <person name="Xin B."/>
            <person name="Zou M."/>
            <person name="Gao Y."/>
            <person name="Qin F."/>
            <person name="Hu Q."/>
            <person name="Xie B."/>
            <person name="Cheng X."/>
        </authorList>
    </citation>
    <scope>NUCLEOTIDE SEQUENCE [LARGE SCALE GENOMIC DNA]</scope>
    <source>
        <strain evidence="2 3">IJ1G</strain>
    </source>
</reference>
<feature type="compositionally biased region" description="Low complexity" evidence="1">
    <location>
        <begin position="27"/>
        <end position="37"/>
    </location>
</feature>
<feature type="compositionally biased region" description="Polar residues" evidence="1">
    <location>
        <begin position="1"/>
        <end position="17"/>
    </location>
</feature>
<dbReference type="EMBL" id="SPUK01000006">
    <property type="protein sequence ID" value="TQV96359.1"/>
    <property type="molecule type" value="Genomic_DNA"/>
</dbReference>
<dbReference type="AlphaFoldDB" id="A0A545V3Q7"/>
<sequence>MPSRSAGVNNSSRSTGNLLGDASKIDPSVGAVGVEGEPVGSKIHSCLESGLESRHEFNGASQSCPWQDVTEQRGEPMSLRSPISTFVMFAGWRVANPERD</sequence>
<evidence type="ECO:0000313" key="2">
    <source>
        <dbReference type="EMBL" id="TQV96359.1"/>
    </source>
</evidence>
<dbReference type="Proteomes" id="UP000315783">
    <property type="component" value="Unassembled WGS sequence"/>
</dbReference>
<evidence type="ECO:0000313" key="3">
    <source>
        <dbReference type="Proteomes" id="UP000315783"/>
    </source>
</evidence>
<accession>A0A545V3Q7</accession>
<name>A0A545V3Q7_9HYPO</name>
<feature type="region of interest" description="Disordered" evidence="1">
    <location>
        <begin position="57"/>
        <end position="76"/>
    </location>
</feature>